<protein>
    <submittedName>
        <fullName evidence="1">Uncharacterized protein</fullName>
    </submittedName>
</protein>
<organism evidence="1 2">
    <name type="scientific">Microcystis aeruginosa PCC 9701</name>
    <dbReference type="NCBI Taxonomy" id="721123"/>
    <lineage>
        <taxon>Bacteria</taxon>
        <taxon>Bacillati</taxon>
        <taxon>Cyanobacteriota</taxon>
        <taxon>Cyanophyceae</taxon>
        <taxon>Oscillatoriophycideae</taxon>
        <taxon>Chroococcales</taxon>
        <taxon>Microcystaceae</taxon>
        <taxon>Microcystis</taxon>
    </lineage>
</organism>
<accession>I4IQ17</accession>
<dbReference type="EMBL" id="CAIQ01000158">
    <property type="protein sequence ID" value="CCI36391.1"/>
    <property type="molecule type" value="Genomic_DNA"/>
</dbReference>
<reference evidence="1 2" key="1">
    <citation type="submission" date="2012-04" db="EMBL/GenBank/DDBJ databases">
        <authorList>
            <person name="Genoscope - CEA"/>
        </authorList>
    </citation>
    <scope>NUCLEOTIDE SEQUENCE [LARGE SCALE GENOMIC DNA]</scope>
    <source>
        <strain evidence="1 2">9701</strain>
    </source>
</reference>
<proteinExistence type="predicted"/>
<evidence type="ECO:0000313" key="2">
    <source>
        <dbReference type="Proteomes" id="UP000004047"/>
    </source>
</evidence>
<name>I4IQ17_MICAE</name>
<evidence type="ECO:0000313" key="1">
    <source>
        <dbReference type="EMBL" id="CCI36391.1"/>
    </source>
</evidence>
<dbReference type="HOGENOM" id="CLU_3254105_0_0_3"/>
<dbReference type="Proteomes" id="UP000004047">
    <property type="component" value="Unassembled WGS sequence"/>
</dbReference>
<gene>
    <name evidence="1" type="ORF">MICAK_2400005</name>
</gene>
<comment type="caution">
    <text evidence="1">The sequence shown here is derived from an EMBL/GenBank/DDBJ whole genome shotgun (WGS) entry which is preliminary data.</text>
</comment>
<sequence>MMVGPVINLVYIILNGWLRKDWLNQELSAHKLVEIMGGGGQQ</sequence>
<dbReference type="AlphaFoldDB" id="I4IQ17"/>